<proteinExistence type="predicted"/>
<dbReference type="OrthoDB" id="57748at2759"/>
<dbReference type="EMBL" id="LSSM01002547">
    <property type="protein sequence ID" value="OMJ21291.1"/>
    <property type="molecule type" value="Genomic_DNA"/>
</dbReference>
<dbReference type="Proteomes" id="UP000187429">
    <property type="component" value="Unassembled WGS sequence"/>
</dbReference>
<reference evidence="2" key="1">
    <citation type="submission" date="2017-01" db="EMBL/GenBank/DDBJ databases">
        <authorList>
            <person name="Wang Y."/>
            <person name="White M."/>
            <person name="Kvist S."/>
            <person name="Moncalvo J.-M."/>
        </authorList>
    </citation>
    <scope>NUCLEOTIDE SEQUENCE [LARGE SCALE GENOMIC DNA]</scope>
    <source>
        <strain evidence="2">ID-206-W2</strain>
    </source>
</reference>
<organism evidence="1 2">
    <name type="scientific">Smittium culicis</name>
    <dbReference type="NCBI Taxonomy" id="133412"/>
    <lineage>
        <taxon>Eukaryota</taxon>
        <taxon>Fungi</taxon>
        <taxon>Fungi incertae sedis</taxon>
        <taxon>Zoopagomycota</taxon>
        <taxon>Kickxellomycotina</taxon>
        <taxon>Harpellomycetes</taxon>
        <taxon>Harpellales</taxon>
        <taxon>Legeriomycetaceae</taxon>
        <taxon>Smittium</taxon>
    </lineage>
</organism>
<keyword evidence="2" id="KW-1185">Reference proteome</keyword>
<comment type="caution">
    <text evidence="1">The sequence shown here is derived from an EMBL/GenBank/DDBJ whole genome shotgun (WGS) entry which is preliminary data.</text>
</comment>
<dbReference type="AlphaFoldDB" id="A0A1R1Y2U4"/>
<dbReference type="SUPFAM" id="SSF52266">
    <property type="entry name" value="SGNH hydrolase"/>
    <property type="match status" value="1"/>
</dbReference>
<gene>
    <name evidence="1" type="ORF">AYI69_g5880</name>
</gene>
<evidence type="ECO:0000313" key="2">
    <source>
        <dbReference type="Proteomes" id="UP000187429"/>
    </source>
</evidence>
<accession>A0A1R1Y2U4</accession>
<sequence length="209" mass="23725">MFKCDQLALGVGDTVFNNGCTGLCNYIPSLLGKTATIRRNWIMYNCAEYESTTHDWLPSSKKKLFSSVFTNSEYSDCDLVILLVGSHDGFLHEAENGKISPKDSFNNIKSIVEGLEMLGKLVVVSYIPNPDSWQLKKANLLNNSYEHVVNELLFTEFGHKSSKTVLGPRCDLSNFIYFRSDFYESSRPFFNKKVFFLSPSLKFKLSSHL</sequence>
<evidence type="ECO:0008006" key="3">
    <source>
        <dbReference type="Google" id="ProtNLM"/>
    </source>
</evidence>
<name>A0A1R1Y2U4_9FUNG</name>
<evidence type="ECO:0000313" key="1">
    <source>
        <dbReference type="EMBL" id="OMJ21291.1"/>
    </source>
</evidence>
<protein>
    <recommendedName>
        <fullName evidence="3">SGNH hydrolase-type esterase domain-containing protein</fullName>
    </recommendedName>
</protein>